<protein>
    <submittedName>
        <fullName evidence="2">RCG54792</fullName>
    </submittedName>
</protein>
<feature type="region of interest" description="Disordered" evidence="1">
    <location>
        <begin position="1"/>
        <end position="29"/>
    </location>
</feature>
<reference evidence="3" key="1">
    <citation type="submission" date="2005-09" db="EMBL/GenBank/DDBJ databases">
        <authorList>
            <person name="Mural R.J."/>
            <person name="Li P.W."/>
            <person name="Adams M.D."/>
            <person name="Amanatides P.G."/>
            <person name="Baden-Tillson H."/>
            <person name="Barnstead M."/>
            <person name="Chin S.H."/>
            <person name="Dew I."/>
            <person name="Evans C.A."/>
            <person name="Ferriera S."/>
            <person name="Flanigan M."/>
            <person name="Fosler C."/>
            <person name="Glodek A."/>
            <person name="Gu Z."/>
            <person name="Holt R.A."/>
            <person name="Jennings D."/>
            <person name="Kraft C.L."/>
            <person name="Lu F."/>
            <person name="Nguyen T."/>
            <person name="Nusskern D.R."/>
            <person name="Pfannkoch C.M."/>
            <person name="Sitter C."/>
            <person name="Sutton G.G."/>
            <person name="Venter J.C."/>
            <person name="Wang Z."/>
            <person name="Woodage T."/>
            <person name="Zheng X.H."/>
            <person name="Zhong F."/>
        </authorList>
    </citation>
    <scope>NUCLEOTIDE SEQUENCE [LARGE SCALE GENOMIC DNA]</scope>
    <source>
        <strain>BN</strain>
        <strain evidence="3">Sprague-Dawley</strain>
    </source>
</reference>
<feature type="region of interest" description="Disordered" evidence="1">
    <location>
        <begin position="86"/>
        <end position="109"/>
    </location>
</feature>
<feature type="non-terminal residue" evidence="2">
    <location>
        <position position="1"/>
    </location>
</feature>
<feature type="compositionally biased region" description="Basic and acidic residues" evidence="1">
    <location>
        <begin position="92"/>
        <end position="109"/>
    </location>
</feature>
<organism evidence="2 3">
    <name type="scientific">Rattus norvegicus</name>
    <name type="common">Rat</name>
    <dbReference type="NCBI Taxonomy" id="10116"/>
    <lineage>
        <taxon>Eukaryota</taxon>
        <taxon>Metazoa</taxon>
        <taxon>Chordata</taxon>
        <taxon>Craniata</taxon>
        <taxon>Vertebrata</taxon>
        <taxon>Euteleostomi</taxon>
        <taxon>Mammalia</taxon>
        <taxon>Eutheria</taxon>
        <taxon>Euarchontoglires</taxon>
        <taxon>Glires</taxon>
        <taxon>Rodentia</taxon>
        <taxon>Myomorpha</taxon>
        <taxon>Muroidea</taxon>
        <taxon>Muridae</taxon>
        <taxon>Murinae</taxon>
        <taxon>Rattus</taxon>
    </lineage>
</organism>
<feature type="compositionally biased region" description="Basic and acidic residues" evidence="1">
    <location>
        <begin position="7"/>
        <end position="18"/>
    </location>
</feature>
<gene>
    <name evidence="2" type="ORF">rCG_54792</name>
</gene>
<evidence type="ECO:0000313" key="2">
    <source>
        <dbReference type="EMBL" id="EDL98621.1"/>
    </source>
</evidence>
<sequence length="109" mass="11749">GVCARNSRAECGRRDPAARRPPGVPPSQLLSRLTGAFLPPPILWLRRLHLKFPWRRGLGATAGAKTLWWRAILGVALLPAPAPHRTRLSAGKADRAEAGGRPKEAPGLL</sequence>
<evidence type="ECO:0000313" key="3">
    <source>
        <dbReference type="Proteomes" id="UP000234681"/>
    </source>
</evidence>
<accession>A6IIQ1</accession>
<dbReference type="AlphaFoldDB" id="A6IIQ1"/>
<dbReference type="EMBL" id="CH473962">
    <property type="protein sequence ID" value="EDL98621.1"/>
    <property type="molecule type" value="Genomic_DNA"/>
</dbReference>
<evidence type="ECO:0000256" key="1">
    <source>
        <dbReference type="SAM" id="MobiDB-lite"/>
    </source>
</evidence>
<dbReference type="Proteomes" id="UP000234681">
    <property type="component" value="Chromosome 5"/>
</dbReference>
<proteinExistence type="predicted"/>
<name>A6IIQ1_RAT</name>